<dbReference type="Gene3D" id="3.40.10.10">
    <property type="entry name" value="DNA Methylphosphotriester Repair Domain"/>
    <property type="match status" value="1"/>
</dbReference>
<evidence type="ECO:0000259" key="1">
    <source>
        <dbReference type="Pfam" id="PF07833"/>
    </source>
</evidence>
<gene>
    <name evidence="2" type="ORF">2723</name>
</gene>
<dbReference type="STRING" id="690567.2723"/>
<accession>A0A0E4GCX1</accession>
<dbReference type="InterPro" id="IPR012854">
    <property type="entry name" value="Cu_amine_oxidase-like_N"/>
</dbReference>
<dbReference type="Proteomes" id="UP000045545">
    <property type="component" value="Unassembled WGS sequence"/>
</dbReference>
<dbReference type="InterPro" id="IPR035451">
    <property type="entry name" value="Ada-like_dom_sf"/>
</dbReference>
<keyword evidence="3" id="KW-1185">Reference proteome</keyword>
<dbReference type="AlphaFoldDB" id="A0A0E4GCX1"/>
<evidence type="ECO:0000313" key="3">
    <source>
        <dbReference type="Proteomes" id="UP000045545"/>
    </source>
</evidence>
<dbReference type="InterPro" id="IPR036582">
    <property type="entry name" value="Mao_N_sf"/>
</dbReference>
<dbReference type="Gene3D" id="3.30.457.10">
    <property type="entry name" value="Copper amine oxidase-like, N-terminal domain"/>
    <property type="match status" value="1"/>
</dbReference>
<organism evidence="2 3">
    <name type="scientific">Syntrophomonas zehnderi OL-4</name>
    <dbReference type="NCBI Taxonomy" id="690567"/>
    <lineage>
        <taxon>Bacteria</taxon>
        <taxon>Bacillati</taxon>
        <taxon>Bacillota</taxon>
        <taxon>Clostridia</taxon>
        <taxon>Eubacteriales</taxon>
        <taxon>Syntrophomonadaceae</taxon>
        <taxon>Syntrophomonas</taxon>
    </lineage>
</organism>
<dbReference type="Pfam" id="PF07833">
    <property type="entry name" value="Cu_amine_oxidN1"/>
    <property type="match status" value="1"/>
</dbReference>
<feature type="domain" description="Copper amine oxidase-like N-terminal" evidence="1">
    <location>
        <begin position="32"/>
        <end position="138"/>
    </location>
</feature>
<protein>
    <submittedName>
        <fullName evidence="2">Ada DNA repair, metal-binding</fullName>
    </submittedName>
</protein>
<dbReference type="EMBL" id="CGIH01000052">
    <property type="protein sequence ID" value="CFY09717.1"/>
    <property type="molecule type" value="Genomic_DNA"/>
</dbReference>
<name>A0A0E4GCX1_9FIRM</name>
<evidence type="ECO:0000313" key="2">
    <source>
        <dbReference type="EMBL" id="CFY09717.1"/>
    </source>
</evidence>
<dbReference type="RefSeq" id="WP_198142866.1">
    <property type="nucleotide sequence ID" value="NZ_CGIH01000052.1"/>
</dbReference>
<dbReference type="SUPFAM" id="SSF55383">
    <property type="entry name" value="Copper amine oxidase, domain N"/>
    <property type="match status" value="1"/>
</dbReference>
<reference evidence="2 3" key="1">
    <citation type="submission" date="2015-03" db="EMBL/GenBank/DDBJ databases">
        <authorList>
            <person name="Murphy D."/>
        </authorList>
    </citation>
    <scope>NUCLEOTIDE SEQUENCE [LARGE SCALE GENOMIC DNA]</scope>
    <source>
        <strain evidence="2 3">OL-4</strain>
    </source>
</reference>
<dbReference type="SUPFAM" id="SSF57884">
    <property type="entry name" value="Ada DNA repair protein, N-terminal domain (N-Ada 10)"/>
    <property type="match status" value="1"/>
</dbReference>
<sequence length="209" mass="23060">MKRILSVIFLVLTMIVIYPLITPAQEPVSVFVNGFALESDVLPIIQNGRTLIATQAIAEAMDIDISWDDQTRTVNATDGVTTVCLQIDNCTAYHNNNAVILDVAPQIVNGHSLIPLRFFAEAFNYQVNWDSTLHRVSILSPIMKPAGSPSPLPAASQGKYVGDMDAHKYHLPDCINAKEIEWAKEIWFKSEIEAEEAGFMPCGLCISAR</sequence>
<proteinExistence type="predicted"/>